<organism evidence="2 4">
    <name type="scientific">Didymodactylos carnosus</name>
    <dbReference type="NCBI Taxonomy" id="1234261"/>
    <lineage>
        <taxon>Eukaryota</taxon>
        <taxon>Metazoa</taxon>
        <taxon>Spiralia</taxon>
        <taxon>Gnathifera</taxon>
        <taxon>Rotifera</taxon>
        <taxon>Eurotatoria</taxon>
        <taxon>Bdelloidea</taxon>
        <taxon>Philodinida</taxon>
        <taxon>Philodinidae</taxon>
        <taxon>Didymodactylos</taxon>
    </lineage>
</organism>
<accession>A0A815J2U4</accession>
<proteinExistence type="predicted"/>
<dbReference type="OrthoDB" id="9985713at2759"/>
<dbReference type="Proteomes" id="UP000663829">
    <property type="component" value="Unassembled WGS sequence"/>
</dbReference>
<evidence type="ECO:0000313" key="4">
    <source>
        <dbReference type="Proteomes" id="UP000663829"/>
    </source>
</evidence>
<keyword evidence="4" id="KW-1185">Reference proteome</keyword>
<sequence>MLLARPCIYGERAKAVICIKMDLKVIKVWVISFIIALGLMHHSRTRKILHIIFISCLYALICFFGFKEYAIHIIIVYGFIMIIWTLYERRLLFRTFINLHYIRGNNELILQPWTPRWKEEFLNEKLRLNNIILSKWQHIFDKELSSDGIVHIGSTSITNIGLAKPVHDTAIAITTKYLFDFLLNIDKN</sequence>
<keyword evidence="1" id="KW-0812">Transmembrane</keyword>
<feature type="transmembrane region" description="Helical" evidence="1">
    <location>
        <begin position="48"/>
        <end position="66"/>
    </location>
</feature>
<dbReference type="Gene3D" id="3.30.460.10">
    <property type="entry name" value="Beta Polymerase, domain 2"/>
    <property type="match status" value="1"/>
</dbReference>
<evidence type="ECO:0000256" key="1">
    <source>
        <dbReference type="SAM" id="Phobius"/>
    </source>
</evidence>
<dbReference type="AlphaFoldDB" id="A0A815J2U4"/>
<feature type="transmembrane region" description="Helical" evidence="1">
    <location>
        <begin position="72"/>
        <end position="87"/>
    </location>
</feature>
<dbReference type="InterPro" id="IPR043519">
    <property type="entry name" value="NT_sf"/>
</dbReference>
<dbReference type="Pfam" id="PF04229">
    <property type="entry name" value="GrpB"/>
    <property type="match status" value="1"/>
</dbReference>
<name>A0A815J2U4_9BILA</name>
<dbReference type="Proteomes" id="UP000681722">
    <property type="component" value="Unassembled WGS sequence"/>
</dbReference>
<feature type="transmembrane region" description="Helical" evidence="1">
    <location>
        <begin position="25"/>
        <end position="41"/>
    </location>
</feature>
<evidence type="ECO:0000313" key="3">
    <source>
        <dbReference type="EMBL" id="CAF4262011.1"/>
    </source>
</evidence>
<keyword evidence="1" id="KW-1133">Transmembrane helix</keyword>
<comment type="caution">
    <text evidence="2">The sequence shown here is derived from an EMBL/GenBank/DDBJ whole genome shotgun (WGS) entry which is preliminary data.</text>
</comment>
<dbReference type="EMBL" id="CAJOBC010077045">
    <property type="protein sequence ID" value="CAF4262011.1"/>
    <property type="molecule type" value="Genomic_DNA"/>
</dbReference>
<dbReference type="EMBL" id="CAJNOQ010016048">
    <property type="protein sequence ID" value="CAF1373602.1"/>
    <property type="molecule type" value="Genomic_DNA"/>
</dbReference>
<dbReference type="InterPro" id="IPR007344">
    <property type="entry name" value="GrpB/CoaE"/>
</dbReference>
<reference evidence="2" key="1">
    <citation type="submission" date="2021-02" db="EMBL/GenBank/DDBJ databases">
        <authorList>
            <person name="Nowell W R."/>
        </authorList>
    </citation>
    <scope>NUCLEOTIDE SEQUENCE</scope>
</reference>
<evidence type="ECO:0000313" key="2">
    <source>
        <dbReference type="EMBL" id="CAF1373602.1"/>
    </source>
</evidence>
<keyword evidence="1" id="KW-0472">Membrane</keyword>
<gene>
    <name evidence="2" type="ORF">GPM918_LOCUS31977</name>
    <name evidence="3" type="ORF">SRO942_LOCUS32628</name>
</gene>
<protein>
    <submittedName>
        <fullName evidence="2">Uncharacterized protein</fullName>
    </submittedName>
</protein>